<comment type="caution">
    <text evidence="3">The sequence shown here is derived from an EMBL/GenBank/DDBJ whole genome shotgun (WGS) entry which is preliminary data.</text>
</comment>
<evidence type="ECO:0000313" key="4">
    <source>
        <dbReference type="Proteomes" id="UP000739538"/>
    </source>
</evidence>
<dbReference type="PANTHER" id="PTHR35004:SF8">
    <property type="entry name" value="TRANSPOSASE RV3428C-RELATED"/>
    <property type="match status" value="1"/>
</dbReference>
<dbReference type="Pfam" id="PF22483">
    <property type="entry name" value="Mu-transpos_C_2"/>
    <property type="match status" value="1"/>
</dbReference>
<evidence type="ECO:0000313" key="3">
    <source>
        <dbReference type="EMBL" id="MCA9759202.1"/>
    </source>
</evidence>
<dbReference type="GO" id="GO:0003676">
    <property type="term" value="F:nucleic acid binding"/>
    <property type="evidence" value="ECO:0007669"/>
    <property type="project" value="InterPro"/>
</dbReference>
<feature type="domain" description="Integrase catalytic" evidence="2">
    <location>
        <begin position="146"/>
        <end position="322"/>
    </location>
</feature>
<dbReference type="AlphaFoldDB" id="A0A956SFW5"/>
<dbReference type="Gene3D" id="3.30.420.10">
    <property type="entry name" value="Ribonuclease H-like superfamily/Ribonuclease H"/>
    <property type="match status" value="1"/>
</dbReference>
<dbReference type="Pfam" id="PF00665">
    <property type="entry name" value="rve"/>
    <property type="match status" value="1"/>
</dbReference>
<accession>A0A956SFW5</accession>
<dbReference type="GO" id="GO:0015074">
    <property type="term" value="P:DNA integration"/>
    <property type="evidence" value="ECO:0007669"/>
    <property type="project" value="InterPro"/>
</dbReference>
<reference evidence="3" key="1">
    <citation type="submission" date="2020-04" db="EMBL/GenBank/DDBJ databases">
        <authorList>
            <person name="Zhang T."/>
        </authorList>
    </citation>
    <scope>NUCLEOTIDE SEQUENCE</scope>
    <source>
        <strain evidence="3">HKST-UBA02</strain>
    </source>
</reference>
<name>A0A956SFW5_UNCEI</name>
<dbReference type="Proteomes" id="UP000739538">
    <property type="component" value="Unassembled WGS sequence"/>
</dbReference>
<gene>
    <name evidence="3" type="primary">istA</name>
    <name evidence="3" type="ORF">KDA27_25635</name>
</gene>
<dbReference type="PROSITE" id="PS50994">
    <property type="entry name" value="INTEGRASE"/>
    <property type="match status" value="1"/>
</dbReference>
<dbReference type="PANTHER" id="PTHR35004">
    <property type="entry name" value="TRANSPOSASE RV3428C-RELATED"/>
    <property type="match status" value="1"/>
</dbReference>
<evidence type="ECO:0000259" key="2">
    <source>
        <dbReference type="PROSITE" id="PS50994"/>
    </source>
</evidence>
<reference evidence="3" key="2">
    <citation type="journal article" date="2021" name="Microbiome">
        <title>Successional dynamics and alternative stable states in a saline activated sludge microbial community over 9 years.</title>
        <authorList>
            <person name="Wang Y."/>
            <person name="Ye J."/>
            <person name="Ju F."/>
            <person name="Liu L."/>
            <person name="Boyd J.A."/>
            <person name="Deng Y."/>
            <person name="Parks D.H."/>
            <person name="Jiang X."/>
            <person name="Yin X."/>
            <person name="Woodcroft B.J."/>
            <person name="Tyson G.W."/>
            <person name="Hugenholtz P."/>
            <person name="Polz M.F."/>
            <person name="Zhang T."/>
        </authorList>
    </citation>
    <scope>NUCLEOTIDE SEQUENCE</scope>
    <source>
        <strain evidence="3">HKST-UBA02</strain>
    </source>
</reference>
<dbReference type="InterPro" id="IPR012337">
    <property type="entry name" value="RNaseH-like_sf"/>
</dbReference>
<protein>
    <submittedName>
        <fullName evidence="3">IS21 family transposase</fullName>
    </submittedName>
</protein>
<dbReference type="InterPro" id="IPR054353">
    <property type="entry name" value="IstA-like_C"/>
</dbReference>
<sequence>MAYKEYGMWEVQEVLRRLDRGESQVHVATATGRDRKTVRHYLRLAAEFGWRPGDGEPDESLAVRILERLRPGAKEDERGESEQLLFPHRDQIQRWLGGSEGERGLTLTKVHGLLGRQGVRVPYSSLHRFAAQHCEFGRSRSTIRCAETKPGEVSQIDFGRLGYVFDPETERRKLLWALVVILVYSRHMFVHVTSRQRLEDVIDGLELAWEFFGGVTARVIEDNLRAAISKADRYEPVFQRTFHEYAKHRGFVIDPAVAYHPKGKPHVERQVPYVRENFFRGETWLNPEHVQRDAIRWCRETAGTRVHGTTRRRPLAVFEEEEKSELLPFVGERFDTPRWSDCKVHPDRCVLFGKALYSVPDQYHDKSVTVRGDRHLVRIHFQGKLIKTHATQPPGGRSIDYADYPQEKSVYARRDSDYMVAQGKKLGPSVGRFTERLLAGDFPWAKLRQAQKLQRLAQKYGSERLEEACARALAFDLVNVRRVETILLDALRRPSPLPASEPLPLPLPARFLRPDGSFNHHRTSEGDTD</sequence>
<dbReference type="InterPro" id="IPR001584">
    <property type="entry name" value="Integrase_cat-core"/>
</dbReference>
<dbReference type="NCBIfam" id="NF033546">
    <property type="entry name" value="transpos_IS21"/>
    <property type="match status" value="1"/>
</dbReference>
<organism evidence="3 4">
    <name type="scientific">Eiseniibacteriota bacterium</name>
    <dbReference type="NCBI Taxonomy" id="2212470"/>
    <lineage>
        <taxon>Bacteria</taxon>
        <taxon>Candidatus Eiseniibacteriota</taxon>
    </lineage>
</organism>
<evidence type="ECO:0000256" key="1">
    <source>
        <dbReference type="ARBA" id="ARBA00009277"/>
    </source>
</evidence>
<dbReference type="EMBL" id="JAGQHS010000285">
    <property type="protein sequence ID" value="MCA9759202.1"/>
    <property type="molecule type" value="Genomic_DNA"/>
</dbReference>
<comment type="similarity">
    <text evidence="1">Belongs to the transposase IS21/IS408/IS1162 family.</text>
</comment>
<proteinExistence type="inferred from homology"/>
<dbReference type="InterPro" id="IPR036397">
    <property type="entry name" value="RNaseH_sf"/>
</dbReference>
<dbReference type="SUPFAM" id="SSF53098">
    <property type="entry name" value="Ribonuclease H-like"/>
    <property type="match status" value="1"/>
</dbReference>